<comment type="subcellular location">
    <subcellularLocation>
        <location evidence="3">Chromosome</location>
        <location evidence="3">Centromere</location>
        <location evidence="3">Kinetochore</location>
    </subcellularLocation>
    <subcellularLocation>
        <location evidence="2">Cytoplasm</location>
        <location evidence="2">Cytoskeleton</location>
        <location evidence="2">Spindle</location>
    </subcellularLocation>
    <subcellularLocation>
        <location evidence="1">Nucleus</location>
    </subcellularLocation>
</comment>
<comment type="caution">
    <text evidence="19">The sequence shown here is derived from an EMBL/GenBank/DDBJ whole genome shotgun (WGS) entry which is preliminary data.</text>
</comment>
<dbReference type="GO" id="GO:0005874">
    <property type="term" value="C:microtubule"/>
    <property type="evidence" value="ECO:0007669"/>
    <property type="project" value="UniProtKB-KW"/>
</dbReference>
<evidence type="ECO:0000256" key="12">
    <source>
        <dbReference type="ARBA" id="ARBA00023212"/>
    </source>
</evidence>
<sequence>MSNNVLQEDYSTKNEFSALERQVLSQYQALAIKLNTLSDEIAKLNKHLPSETQIALDLTTGSADSLLRNMHNLERKIGLVYTLFRTAVYTLLLQNQENKDAQDAPSNMLDDFSAPLD</sequence>
<dbReference type="GO" id="GO:0042729">
    <property type="term" value="C:DASH complex"/>
    <property type="evidence" value="ECO:0007669"/>
    <property type="project" value="InterPro"/>
</dbReference>
<proteinExistence type="inferred from homology"/>
<dbReference type="KEGG" id="clus:A9F13_09g02079"/>
<evidence type="ECO:0000256" key="8">
    <source>
        <dbReference type="ARBA" id="ARBA00022701"/>
    </source>
</evidence>
<name>A0AA91T1S4_CLALS</name>
<keyword evidence="9" id="KW-0498">Mitosis</keyword>
<dbReference type="GO" id="GO:0051301">
    <property type="term" value="P:cell division"/>
    <property type="evidence" value="ECO:0007669"/>
    <property type="project" value="UniProtKB-KW"/>
</dbReference>
<keyword evidence="11" id="KW-0995">Kinetochore</keyword>
<dbReference type="PANTHER" id="PTHR28017">
    <property type="entry name" value="DASH COMPLEX SUBUNIT DAD3"/>
    <property type="match status" value="1"/>
</dbReference>
<dbReference type="EMBL" id="LYUB02000009">
    <property type="protein sequence ID" value="OVF08267.1"/>
    <property type="molecule type" value="Genomic_DNA"/>
</dbReference>
<keyword evidence="12" id="KW-0206">Cytoskeleton</keyword>
<feature type="region of interest" description="Disordered" evidence="18">
    <location>
        <begin position="98"/>
        <end position="117"/>
    </location>
</feature>
<gene>
    <name evidence="19" type="ORF">A9F13_09g02079</name>
</gene>
<keyword evidence="6" id="KW-0963">Cytoplasm</keyword>
<evidence type="ECO:0000256" key="18">
    <source>
        <dbReference type="SAM" id="MobiDB-lite"/>
    </source>
</evidence>
<keyword evidence="5" id="KW-0158">Chromosome</keyword>
<evidence type="ECO:0000256" key="4">
    <source>
        <dbReference type="ARBA" id="ARBA00006277"/>
    </source>
</evidence>
<evidence type="ECO:0000256" key="2">
    <source>
        <dbReference type="ARBA" id="ARBA00004186"/>
    </source>
</evidence>
<dbReference type="OMA" id="TNYADNP"/>
<evidence type="ECO:0000256" key="7">
    <source>
        <dbReference type="ARBA" id="ARBA00022618"/>
    </source>
</evidence>
<accession>A0AA91T1S4</accession>
<keyword evidence="8" id="KW-0493">Microtubule</keyword>
<dbReference type="GO" id="GO:0008608">
    <property type="term" value="P:attachment of spindle microtubules to kinetochore"/>
    <property type="evidence" value="ECO:0007669"/>
    <property type="project" value="InterPro"/>
</dbReference>
<protein>
    <recommendedName>
        <fullName evidence="16">DASH complex subunit DAD3</fullName>
    </recommendedName>
    <alternativeName>
        <fullName evidence="17">Outer kinetochore protein DAD3</fullName>
    </alternativeName>
</protein>
<evidence type="ECO:0000256" key="10">
    <source>
        <dbReference type="ARBA" id="ARBA00022829"/>
    </source>
</evidence>
<evidence type="ECO:0000313" key="19">
    <source>
        <dbReference type="EMBL" id="OVF08267.1"/>
    </source>
</evidence>
<evidence type="ECO:0000256" key="1">
    <source>
        <dbReference type="ARBA" id="ARBA00004123"/>
    </source>
</evidence>
<evidence type="ECO:0000256" key="3">
    <source>
        <dbReference type="ARBA" id="ARBA00004629"/>
    </source>
</evidence>
<keyword evidence="14" id="KW-0131">Cell cycle</keyword>
<dbReference type="GO" id="GO:0051010">
    <property type="term" value="F:microtubule plus-end binding"/>
    <property type="evidence" value="ECO:0007669"/>
    <property type="project" value="TreeGrafter"/>
</dbReference>
<evidence type="ECO:0000256" key="13">
    <source>
        <dbReference type="ARBA" id="ARBA00023242"/>
    </source>
</evidence>
<keyword evidence="15" id="KW-0137">Centromere</keyword>
<evidence type="ECO:0000256" key="14">
    <source>
        <dbReference type="ARBA" id="ARBA00023306"/>
    </source>
</evidence>
<dbReference type="AlphaFoldDB" id="A0AA91T1S4"/>
<comment type="similarity">
    <text evidence="4">Belongs to the DASH complex DAD3 family.</text>
</comment>
<evidence type="ECO:0000256" key="6">
    <source>
        <dbReference type="ARBA" id="ARBA00022490"/>
    </source>
</evidence>
<dbReference type="PANTHER" id="PTHR28017:SF1">
    <property type="entry name" value="DASH COMPLEX SUBUNIT DAD3"/>
    <property type="match status" value="1"/>
</dbReference>
<evidence type="ECO:0000256" key="15">
    <source>
        <dbReference type="ARBA" id="ARBA00023328"/>
    </source>
</evidence>
<evidence type="ECO:0000256" key="11">
    <source>
        <dbReference type="ARBA" id="ARBA00022838"/>
    </source>
</evidence>
<dbReference type="Proteomes" id="UP000195602">
    <property type="component" value="Unassembled WGS sequence"/>
</dbReference>
<dbReference type="Pfam" id="PF08656">
    <property type="entry name" value="DASH_Dad3"/>
    <property type="match status" value="1"/>
</dbReference>
<dbReference type="GO" id="GO:0072686">
    <property type="term" value="C:mitotic spindle"/>
    <property type="evidence" value="ECO:0007669"/>
    <property type="project" value="InterPro"/>
</dbReference>
<evidence type="ECO:0000256" key="17">
    <source>
        <dbReference type="ARBA" id="ARBA00044305"/>
    </source>
</evidence>
<reference evidence="19 20" key="1">
    <citation type="submission" date="2017-04" db="EMBL/GenBank/DDBJ databases">
        <title>Draft genome of the yeast Clavispora lusitaniae type strain CBS 6936.</title>
        <authorList>
            <person name="Durrens P."/>
            <person name="Klopp C."/>
            <person name="Biteau N."/>
            <person name="Fitton-Ouhabi V."/>
            <person name="Dementhon K."/>
            <person name="Accoceberry I."/>
            <person name="Sherman D.J."/>
            <person name="Noel T."/>
        </authorList>
    </citation>
    <scope>NUCLEOTIDE SEQUENCE [LARGE SCALE GENOMIC DNA]</scope>
    <source>
        <strain evidence="19 20">CBS 6936</strain>
    </source>
</reference>
<evidence type="ECO:0000313" key="20">
    <source>
        <dbReference type="Proteomes" id="UP000195602"/>
    </source>
</evidence>
<dbReference type="InterPro" id="IPR013965">
    <property type="entry name" value="DASH_Dad3"/>
</dbReference>
<evidence type="ECO:0000256" key="9">
    <source>
        <dbReference type="ARBA" id="ARBA00022776"/>
    </source>
</evidence>
<keyword evidence="10" id="KW-0159">Chromosome partition</keyword>
<evidence type="ECO:0000256" key="16">
    <source>
        <dbReference type="ARBA" id="ARBA00044179"/>
    </source>
</evidence>
<keyword evidence="7" id="KW-0132">Cell division</keyword>
<keyword evidence="13" id="KW-0539">Nucleus</keyword>
<organism evidence="19 20">
    <name type="scientific">Clavispora lusitaniae</name>
    <name type="common">Candida lusitaniae</name>
    <dbReference type="NCBI Taxonomy" id="36911"/>
    <lineage>
        <taxon>Eukaryota</taxon>
        <taxon>Fungi</taxon>
        <taxon>Dikarya</taxon>
        <taxon>Ascomycota</taxon>
        <taxon>Saccharomycotina</taxon>
        <taxon>Pichiomycetes</taxon>
        <taxon>Metschnikowiaceae</taxon>
        <taxon>Clavispora</taxon>
    </lineage>
</organism>
<evidence type="ECO:0000256" key="5">
    <source>
        <dbReference type="ARBA" id="ARBA00022454"/>
    </source>
</evidence>